<feature type="transmembrane region" description="Helical" evidence="2">
    <location>
        <begin position="45"/>
        <end position="61"/>
    </location>
</feature>
<dbReference type="EMBL" id="FNRP01000028">
    <property type="protein sequence ID" value="SEB07420.1"/>
    <property type="molecule type" value="Genomic_DNA"/>
</dbReference>
<keyword evidence="2" id="KW-0812">Transmembrane</keyword>
<dbReference type="Proteomes" id="UP000183040">
    <property type="component" value="Unassembled WGS sequence"/>
</dbReference>
<keyword evidence="2" id="KW-0472">Membrane</keyword>
<organism evidence="3 4">
    <name type="scientific">Bacteroides xylanisolvens</name>
    <dbReference type="NCBI Taxonomy" id="371601"/>
    <lineage>
        <taxon>Bacteria</taxon>
        <taxon>Pseudomonadati</taxon>
        <taxon>Bacteroidota</taxon>
        <taxon>Bacteroidia</taxon>
        <taxon>Bacteroidales</taxon>
        <taxon>Bacteroidaceae</taxon>
        <taxon>Bacteroides</taxon>
    </lineage>
</organism>
<gene>
    <name evidence="3" type="ORF">SAMN04487924_12824</name>
</gene>
<evidence type="ECO:0000313" key="3">
    <source>
        <dbReference type="EMBL" id="SEB07420.1"/>
    </source>
</evidence>
<feature type="compositionally biased region" description="Acidic residues" evidence="1">
    <location>
        <begin position="175"/>
        <end position="186"/>
    </location>
</feature>
<evidence type="ECO:0000313" key="4">
    <source>
        <dbReference type="Proteomes" id="UP000183040"/>
    </source>
</evidence>
<protein>
    <submittedName>
        <fullName evidence="3">Uncharacterized protein</fullName>
    </submittedName>
</protein>
<dbReference type="AlphaFoldDB" id="A0A1H4GEJ1"/>
<evidence type="ECO:0000256" key="2">
    <source>
        <dbReference type="SAM" id="Phobius"/>
    </source>
</evidence>
<feature type="transmembrane region" description="Helical" evidence="2">
    <location>
        <begin position="67"/>
        <end position="85"/>
    </location>
</feature>
<dbReference type="RefSeq" id="WP_074707927.1">
    <property type="nucleotide sequence ID" value="NZ_JBCHIU010000005.1"/>
</dbReference>
<feature type="region of interest" description="Disordered" evidence="1">
    <location>
        <begin position="152"/>
        <end position="186"/>
    </location>
</feature>
<feature type="transmembrane region" description="Helical" evidence="2">
    <location>
        <begin position="6"/>
        <end position="24"/>
    </location>
</feature>
<accession>A0A1H4GEJ1</accession>
<feature type="compositionally biased region" description="Basic and acidic residues" evidence="1">
    <location>
        <begin position="164"/>
        <end position="174"/>
    </location>
</feature>
<proteinExistence type="predicted"/>
<feature type="transmembrane region" description="Helical" evidence="2">
    <location>
        <begin position="97"/>
        <end position="114"/>
    </location>
</feature>
<keyword evidence="2" id="KW-1133">Transmembrane helix</keyword>
<sequence>MIWIILQLLFPAILFIVPIALYDSKHPWMEKFRRMMLRRETMRKLHTQVLLIILLVFHYIYLNGQGAHLGILVTTVLCIFLFSHNRTHKMLLAFRDNRQIFFFVGLFALATLFMPELYTLSVSIAFILMASAFYPSSSELAEYATMKECSQTGQNDSVTTDSNNDNHHANCHDEVDSDNDTESTQL</sequence>
<reference evidence="3 4" key="1">
    <citation type="submission" date="2016-10" db="EMBL/GenBank/DDBJ databases">
        <authorList>
            <person name="de Groot N.N."/>
        </authorList>
    </citation>
    <scope>NUCLEOTIDE SEQUENCE [LARGE SCALE GENOMIC DNA]</scope>
    <source>
        <strain evidence="3 4">NLAE-zl-G339</strain>
    </source>
</reference>
<evidence type="ECO:0000256" key="1">
    <source>
        <dbReference type="SAM" id="MobiDB-lite"/>
    </source>
</evidence>
<name>A0A1H4GEJ1_9BACE</name>